<dbReference type="InterPro" id="IPR006665">
    <property type="entry name" value="OmpA-like"/>
</dbReference>
<keyword evidence="12" id="KW-1185">Reference proteome</keyword>
<keyword evidence="11" id="KW-0282">Flagellum</keyword>
<dbReference type="GO" id="GO:0005886">
    <property type="term" value="C:plasma membrane"/>
    <property type="evidence" value="ECO:0007669"/>
    <property type="project" value="UniProtKB-SubCell"/>
</dbReference>
<dbReference type="RefSeq" id="WP_136347941.1">
    <property type="nucleotide sequence ID" value="NZ_SSOC01000003.1"/>
</dbReference>
<dbReference type="AlphaFoldDB" id="A0A4V6RX87"/>
<evidence type="ECO:0000256" key="4">
    <source>
        <dbReference type="ARBA" id="ARBA00022692"/>
    </source>
</evidence>
<comment type="caution">
    <text evidence="11">The sequence shown here is derived from an EMBL/GenBank/DDBJ whole genome shotgun (WGS) entry which is preliminary data.</text>
</comment>
<evidence type="ECO:0000313" key="11">
    <source>
        <dbReference type="EMBL" id="THF65735.1"/>
    </source>
</evidence>
<dbReference type="InterPro" id="IPR036737">
    <property type="entry name" value="OmpA-like_sf"/>
</dbReference>
<dbReference type="CDD" id="cd07185">
    <property type="entry name" value="OmpA_C-like"/>
    <property type="match status" value="1"/>
</dbReference>
<organism evidence="11 12">
    <name type="scientific">Pseudothauera nasutitermitis</name>
    <dbReference type="NCBI Taxonomy" id="2565930"/>
    <lineage>
        <taxon>Bacteria</taxon>
        <taxon>Pseudomonadati</taxon>
        <taxon>Pseudomonadota</taxon>
        <taxon>Betaproteobacteria</taxon>
        <taxon>Rhodocyclales</taxon>
        <taxon>Zoogloeaceae</taxon>
        <taxon>Pseudothauera</taxon>
    </lineage>
</organism>
<feature type="transmembrane region" description="Helical" evidence="9">
    <location>
        <begin position="20"/>
        <end position="37"/>
    </location>
</feature>
<evidence type="ECO:0000256" key="1">
    <source>
        <dbReference type="ARBA" id="ARBA00004162"/>
    </source>
</evidence>
<dbReference type="Gene3D" id="3.30.1330.60">
    <property type="entry name" value="OmpA-like domain"/>
    <property type="match status" value="1"/>
</dbReference>
<evidence type="ECO:0000256" key="3">
    <source>
        <dbReference type="ARBA" id="ARBA00022475"/>
    </source>
</evidence>
<evidence type="ECO:0000256" key="2">
    <source>
        <dbReference type="ARBA" id="ARBA00008914"/>
    </source>
</evidence>
<gene>
    <name evidence="11" type="primary">motD</name>
    <name evidence="11" type="ORF">E6C76_09285</name>
</gene>
<evidence type="ECO:0000256" key="9">
    <source>
        <dbReference type="SAM" id="Phobius"/>
    </source>
</evidence>
<evidence type="ECO:0000256" key="6">
    <source>
        <dbReference type="ARBA" id="ARBA00023136"/>
    </source>
</evidence>
<dbReference type="Proteomes" id="UP000308430">
    <property type="component" value="Unassembled WGS sequence"/>
</dbReference>
<dbReference type="Pfam" id="PF00691">
    <property type="entry name" value="OmpA"/>
    <property type="match status" value="1"/>
</dbReference>
<keyword evidence="6 7" id="KW-0472">Membrane</keyword>
<dbReference type="PANTHER" id="PTHR30329:SF20">
    <property type="entry name" value="EXPORTED PROTEIN"/>
    <property type="match status" value="1"/>
</dbReference>
<keyword evidence="5 9" id="KW-1133">Transmembrane helix</keyword>
<evidence type="ECO:0000259" key="10">
    <source>
        <dbReference type="PROSITE" id="PS51123"/>
    </source>
</evidence>
<dbReference type="EMBL" id="SSOC01000003">
    <property type="protein sequence ID" value="THF65735.1"/>
    <property type="molecule type" value="Genomic_DNA"/>
</dbReference>
<keyword evidence="3" id="KW-1003">Cell membrane</keyword>
<dbReference type="NCBIfam" id="NF006541">
    <property type="entry name" value="PRK09038.1"/>
    <property type="match status" value="1"/>
</dbReference>
<reference evidence="11 12" key="1">
    <citation type="submission" date="2019-04" db="EMBL/GenBank/DDBJ databases">
        <title>Azoarcus nasutitermitis sp. nov. isolated from termite nest.</title>
        <authorList>
            <person name="Lin S.-Y."/>
            <person name="Hameed A."/>
            <person name="Hsu Y.-H."/>
            <person name="Young C.-C."/>
        </authorList>
    </citation>
    <scope>NUCLEOTIDE SEQUENCE [LARGE SCALE GENOMIC DNA]</scope>
    <source>
        <strain evidence="11 12">CC-YHH838</strain>
    </source>
</reference>
<comment type="similarity">
    <text evidence="2">Belongs to the MotB family.</text>
</comment>
<evidence type="ECO:0000256" key="5">
    <source>
        <dbReference type="ARBA" id="ARBA00022989"/>
    </source>
</evidence>
<dbReference type="PROSITE" id="PS51123">
    <property type="entry name" value="OMPA_2"/>
    <property type="match status" value="1"/>
</dbReference>
<feature type="region of interest" description="Disordered" evidence="8">
    <location>
        <begin position="246"/>
        <end position="283"/>
    </location>
</feature>
<feature type="domain" description="OmpA-like" evidence="10">
    <location>
        <begin position="128"/>
        <end position="248"/>
    </location>
</feature>
<dbReference type="PANTHER" id="PTHR30329">
    <property type="entry name" value="STATOR ELEMENT OF FLAGELLAR MOTOR COMPLEX"/>
    <property type="match status" value="1"/>
</dbReference>
<dbReference type="OrthoDB" id="9815217at2"/>
<comment type="subcellular location">
    <subcellularLocation>
        <location evidence="1">Cell membrane</location>
        <topology evidence="1">Single-pass membrane protein</topology>
    </subcellularLocation>
</comment>
<evidence type="ECO:0000313" key="12">
    <source>
        <dbReference type="Proteomes" id="UP000308430"/>
    </source>
</evidence>
<name>A0A4V6RX87_9RHOO</name>
<protein>
    <submittedName>
        <fullName evidence="11">Flagellar motor protein MotD</fullName>
    </submittedName>
</protein>
<dbReference type="InterPro" id="IPR050330">
    <property type="entry name" value="Bact_OuterMem_StrucFunc"/>
</dbReference>
<dbReference type="SUPFAM" id="SSF103088">
    <property type="entry name" value="OmpA-like"/>
    <property type="match status" value="1"/>
</dbReference>
<dbReference type="InterPro" id="IPR025713">
    <property type="entry name" value="MotB-like_N_dom"/>
</dbReference>
<dbReference type="Pfam" id="PF13677">
    <property type="entry name" value="MotB_plug"/>
    <property type="match status" value="1"/>
</dbReference>
<accession>A0A4V6RX87</accession>
<keyword evidence="11" id="KW-0966">Cell projection</keyword>
<sequence length="283" mass="30843">MARRKAEEEHDNHERWMVSYADFLTLLFAFFVVMYSLSSINEGKYRILSESIVQAFRSGALFDGAQQVVEPVVISGSIVQPVARTPEQVEAENQRRRTAQRMRDMASEIRRVLLPLTRDGQVTVTEGAHGITVEINASVLFAPAEAALGSEAVSALRAVAQVLAPASFPVTIEGHTDNLPINNFRFPSNWELSAVRASSVVRLFVESGVNPERLTAAGYADQRPVADNASEAGRARNRRVTILIESRLAEPQPGDAPGRIRADDPMRSLLPGEENAATPAGPG</sequence>
<evidence type="ECO:0000256" key="8">
    <source>
        <dbReference type="SAM" id="MobiDB-lite"/>
    </source>
</evidence>
<keyword evidence="4 9" id="KW-0812">Transmembrane</keyword>
<proteinExistence type="inferred from homology"/>
<keyword evidence="11" id="KW-0969">Cilium</keyword>
<evidence type="ECO:0000256" key="7">
    <source>
        <dbReference type="PROSITE-ProRule" id="PRU00473"/>
    </source>
</evidence>